<organism evidence="2 3">
    <name type="scientific">Eumeta variegata</name>
    <name type="common">Bagworm moth</name>
    <name type="synonym">Eumeta japonica</name>
    <dbReference type="NCBI Taxonomy" id="151549"/>
    <lineage>
        <taxon>Eukaryota</taxon>
        <taxon>Metazoa</taxon>
        <taxon>Ecdysozoa</taxon>
        <taxon>Arthropoda</taxon>
        <taxon>Hexapoda</taxon>
        <taxon>Insecta</taxon>
        <taxon>Pterygota</taxon>
        <taxon>Neoptera</taxon>
        <taxon>Endopterygota</taxon>
        <taxon>Lepidoptera</taxon>
        <taxon>Glossata</taxon>
        <taxon>Ditrysia</taxon>
        <taxon>Tineoidea</taxon>
        <taxon>Psychidae</taxon>
        <taxon>Oiketicinae</taxon>
        <taxon>Eumeta</taxon>
    </lineage>
</organism>
<feature type="compositionally biased region" description="Polar residues" evidence="1">
    <location>
        <begin position="36"/>
        <end position="45"/>
    </location>
</feature>
<dbReference type="EMBL" id="BGZK01000016">
    <property type="protein sequence ID" value="GBP05011.1"/>
    <property type="molecule type" value="Genomic_DNA"/>
</dbReference>
<dbReference type="Proteomes" id="UP000299102">
    <property type="component" value="Unassembled WGS sequence"/>
</dbReference>
<evidence type="ECO:0000313" key="3">
    <source>
        <dbReference type="Proteomes" id="UP000299102"/>
    </source>
</evidence>
<sequence>MGAVVRAVVGAVVETVAVATAMRSTTRSEMSRSEVWTETSSTSAPTAKMRPAAVGKPEIEVHGSATKTEAVVSSHLLAVCSMGYRQTMISRRPRSIEHVSFSGRDPTVASVPCIVINISVGPANQPESRQKKPTRLRALINMAY</sequence>
<proteinExistence type="predicted"/>
<keyword evidence="3" id="KW-1185">Reference proteome</keyword>
<evidence type="ECO:0000256" key="1">
    <source>
        <dbReference type="SAM" id="MobiDB-lite"/>
    </source>
</evidence>
<reference evidence="2 3" key="1">
    <citation type="journal article" date="2019" name="Commun. Biol.">
        <title>The bagworm genome reveals a unique fibroin gene that provides high tensile strength.</title>
        <authorList>
            <person name="Kono N."/>
            <person name="Nakamura H."/>
            <person name="Ohtoshi R."/>
            <person name="Tomita M."/>
            <person name="Numata K."/>
            <person name="Arakawa K."/>
        </authorList>
    </citation>
    <scope>NUCLEOTIDE SEQUENCE [LARGE SCALE GENOMIC DNA]</scope>
</reference>
<name>A0A4C1SVD4_EUMVA</name>
<dbReference type="AlphaFoldDB" id="A0A4C1SVD4"/>
<comment type="caution">
    <text evidence="2">The sequence shown here is derived from an EMBL/GenBank/DDBJ whole genome shotgun (WGS) entry which is preliminary data.</text>
</comment>
<accession>A0A4C1SVD4</accession>
<evidence type="ECO:0000313" key="2">
    <source>
        <dbReference type="EMBL" id="GBP05011.1"/>
    </source>
</evidence>
<feature type="region of interest" description="Disordered" evidence="1">
    <location>
        <begin position="23"/>
        <end position="52"/>
    </location>
</feature>
<gene>
    <name evidence="2" type="ORF">EVAR_3367_1</name>
</gene>
<protein>
    <submittedName>
        <fullName evidence="2">Uncharacterized protein</fullName>
    </submittedName>
</protein>